<organism evidence="1 2">
    <name type="scientific">Paraphaeosphaeria minitans</name>
    <dbReference type="NCBI Taxonomy" id="565426"/>
    <lineage>
        <taxon>Eukaryota</taxon>
        <taxon>Fungi</taxon>
        <taxon>Dikarya</taxon>
        <taxon>Ascomycota</taxon>
        <taxon>Pezizomycotina</taxon>
        <taxon>Dothideomycetes</taxon>
        <taxon>Pleosporomycetidae</taxon>
        <taxon>Pleosporales</taxon>
        <taxon>Massarineae</taxon>
        <taxon>Didymosphaeriaceae</taxon>
        <taxon>Paraphaeosphaeria</taxon>
    </lineage>
</organism>
<evidence type="ECO:0000313" key="2">
    <source>
        <dbReference type="Proteomes" id="UP000756921"/>
    </source>
</evidence>
<reference evidence="1" key="1">
    <citation type="journal article" date="2020" name="Mol. Plant Microbe Interact.">
        <title>Genome Sequence of the Biocontrol Agent Coniothyrium minitans strain Conio (IMI 134523).</title>
        <authorList>
            <person name="Patel D."/>
            <person name="Shittu T.A."/>
            <person name="Baroncelli R."/>
            <person name="Muthumeenakshi S."/>
            <person name="Osborne T.H."/>
            <person name="Janganan T.K."/>
            <person name="Sreenivasaprasad S."/>
        </authorList>
    </citation>
    <scope>NUCLEOTIDE SEQUENCE</scope>
    <source>
        <strain evidence="1">Conio</strain>
    </source>
</reference>
<evidence type="ECO:0000313" key="1">
    <source>
        <dbReference type="EMBL" id="KAF9732730.1"/>
    </source>
</evidence>
<protein>
    <submittedName>
        <fullName evidence="1">Uncharacterized protein</fullName>
    </submittedName>
</protein>
<dbReference type="Proteomes" id="UP000756921">
    <property type="component" value="Unassembled WGS sequence"/>
</dbReference>
<accession>A0A9P6KN92</accession>
<proteinExistence type="predicted"/>
<comment type="caution">
    <text evidence="1">The sequence shown here is derived from an EMBL/GenBank/DDBJ whole genome shotgun (WGS) entry which is preliminary data.</text>
</comment>
<dbReference type="AlphaFoldDB" id="A0A9P6KN92"/>
<dbReference type="OrthoDB" id="10645568at2759"/>
<name>A0A9P6KN92_9PLEO</name>
<sequence length="180" mass="18607">MLAAACTCPGVLSRALLDVRQAAIASATPGGVRAGNTGPSPATTSTGDPSYGTVVFAFASERGVVGRACPAVAICHLGGVHGDKGSPPLLATSGDETDHGELLCPLGPGPRAAPVLRTSTRTGQTAAARQTRLVAGQGIHCWCCRAEHPKQFNTDRVVRHAASRWLVRPQKLLRSQRGVQ</sequence>
<gene>
    <name evidence="1" type="ORF">PMIN01_09588</name>
</gene>
<keyword evidence="2" id="KW-1185">Reference proteome</keyword>
<dbReference type="EMBL" id="WJXW01000010">
    <property type="protein sequence ID" value="KAF9732730.1"/>
    <property type="molecule type" value="Genomic_DNA"/>
</dbReference>